<protein>
    <submittedName>
        <fullName evidence="1">Uncharacterized protein</fullName>
    </submittedName>
</protein>
<comment type="caution">
    <text evidence="1">The sequence shown here is derived from an EMBL/GenBank/DDBJ whole genome shotgun (WGS) entry which is preliminary data.</text>
</comment>
<name>A0ABC8TG00_9AQUA</name>
<dbReference type="Proteomes" id="UP001642360">
    <property type="component" value="Unassembled WGS sequence"/>
</dbReference>
<proteinExistence type="predicted"/>
<evidence type="ECO:0000313" key="2">
    <source>
        <dbReference type="Proteomes" id="UP001642360"/>
    </source>
</evidence>
<evidence type="ECO:0000313" key="1">
    <source>
        <dbReference type="EMBL" id="CAK9168264.1"/>
    </source>
</evidence>
<dbReference type="AlphaFoldDB" id="A0ABC8TG00"/>
<accession>A0ABC8TG00</accession>
<sequence>MTSFVTGKAASDKEVRAQHSYLAIHTVKCGVGQRHYHDQSWPLCVSEKGLKIASQGLYFCCVDGQKMVDVAVDTQLVASQSLSPIPHAPLNMALTMIVLTIHIKLKISGLSGKAKMSWQKLMSSGQPKTISTQFVAKQAIYC</sequence>
<reference evidence="1 2" key="1">
    <citation type="submission" date="2024-02" db="EMBL/GenBank/DDBJ databases">
        <authorList>
            <person name="Vignale AGUSTIN F."/>
            <person name="Sosa J E."/>
            <person name="Modenutti C."/>
        </authorList>
    </citation>
    <scope>NUCLEOTIDE SEQUENCE [LARGE SCALE GENOMIC DNA]</scope>
</reference>
<gene>
    <name evidence="1" type="ORF">ILEXP_LOCUS37604</name>
</gene>
<dbReference type="EMBL" id="CAUOFW020005046">
    <property type="protein sequence ID" value="CAK9168264.1"/>
    <property type="molecule type" value="Genomic_DNA"/>
</dbReference>
<organism evidence="1 2">
    <name type="scientific">Ilex paraguariensis</name>
    <name type="common">yerba mate</name>
    <dbReference type="NCBI Taxonomy" id="185542"/>
    <lineage>
        <taxon>Eukaryota</taxon>
        <taxon>Viridiplantae</taxon>
        <taxon>Streptophyta</taxon>
        <taxon>Embryophyta</taxon>
        <taxon>Tracheophyta</taxon>
        <taxon>Spermatophyta</taxon>
        <taxon>Magnoliopsida</taxon>
        <taxon>eudicotyledons</taxon>
        <taxon>Gunneridae</taxon>
        <taxon>Pentapetalae</taxon>
        <taxon>asterids</taxon>
        <taxon>campanulids</taxon>
        <taxon>Aquifoliales</taxon>
        <taxon>Aquifoliaceae</taxon>
        <taxon>Ilex</taxon>
    </lineage>
</organism>
<keyword evidence="2" id="KW-1185">Reference proteome</keyword>